<dbReference type="InterPro" id="IPR056281">
    <property type="entry name" value="MIT_ATG1a/b/c"/>
</dbReference>
<dbReference type="AlphaFoldDB" id="A0A5B6YYX1"/>
<protein>
    <recommendedName>
        <fullName evidence="1">ATG1a/b/c MIT domain-containing protein</fullName>
    </recommendedName>
</protein>
<evidence type="ECO:0000313" key="2">
    <source>
        <dbReference type="EMBL" id="MPA37014.1"/>
    </source>
</evidence>
<evidence type="ECO:0000259" key="1">
    <source>
        <dbReference type="Pfam" id="PF24497"/>
    </source>
</evidence>
<reference evidence="2" key="1">
    <citation type="submission" date="2019-08" db="EMBL/GenBank/DDBJ databases">
        <title>Reference gene set and small RNA set construction with multiple tissues from Davidia involucrata Baill.</title>
        <authorList>
            <person name="Yang H."/>
            <person name="Zhou C."/>
            <person name="Li G."/>
            <person name="Wang J."/>
            <person name="Gao P."/>
            <person name="Wang M."/>
            <person name="Wang R."/>
            <person name="Zhao Y."/>
        </authorList>
    </citation>
    <scope>NUCLEOTIDE SEQUENCE</scope>
    <source>
        <tissue evidence="2">Mixed with DoveR01_LX</tissue>
    </source>
</reference>
<dbReference type="Pfam" id="PF24497">
    <property type="entry name" value="MIT_ATG1"/>
    <property type="match status" value="1"/>
</dbReference>
<proteinExistence type="predicted"/>
<gene>
    <name evidence="2" type="ORF">Din_006455</name>
</gene>
<dbReference type="EMBL" id="GHES01006455">
    <property type="protein sequence ID" value="MPA37014.1"/>
    <property type="molecule type" value="Transcribed_RNA"/>
</dbReference>
<sequence length="218" mass="23990">MPNAVSDRLSTSLQVTDSMESIEKDYVLVNAHFASTVTFSCSLETSLLNNSASRVFSCPPKKYDQDVAAAMQARELAVTSFGSAKSLGSHESDPLAASNASTVLREVQGLSILHPSTRLQLLHRYISILSELVQVKFNAGLFLESFSVELVVMAIWKEALRVCSSWLASTMEDVLSRSCSANESTPVQKEELSKSKIQRRFMAKGKDVRVTVKCITQY</sequence>
<accession>A0A5B6YYX1</accession>
<organism evidence="2">
    <name type="scientific">Davidia involucrata</name>
    <name type="common">Dove tree</name>
    <dbReference type="NCBI Taxonomy" id="16924"/>
    <lineage>
        <taxon>Eukaryota</taxon>
        <taxon>Viridiplantae</taxon>
        <taxon>Streptophyta</taxon>
        <taxon>Embryophyta</taxon>
        <taxon>Tracheophyta</taxon>
        <taxon>Spermatophyta</taxon>
        <taxon>Magnoliopsida</taxon>
        <taxon>eudicotyledons</taxon>
        <taxon>Gunneridae</taxon>
        <taxon>Pentapetalae</taxon>
        <taxon>asterids</taxon>
        <taxon>Cornales</taxon>
        <taxon>Nyssaceae</taxon>
        <taxon>Davidia</taxon>
    </lineage>
</organism>
<name>A0A5B6YYX1_DAVIN</name>
<feature type="domain" description="ATG1a/b/c MIT" evidence="1">
    <location>
        <begin position="101"/>
        <end position="195"/>
    </location>
</feature>